<dbReference type="PANTHER" id="PTHR24276">
    <property type="entry name" value="POLYSERASE-RELATED"/>
    <property type="match status" value="1"/>
</dbReference>
<proteinExistence type="inferred from homology"/>
<dbReference type="SMART" id="SM00020">
    <property type="entry name" value="Tryp_SPc"/>
    <property type="match status" value="1"/>
</dbReference>
<dbReference type="EMBL" id="CP008953">
    <property type="protein sequence ID" value="AIG77848.1"/>
    <property type="molecule type" value="Genomic_DNA"/>
</dbReference>
<reference evidence="5 6" key="1">
    <citation type="journal article" date="2014" name="J. Biotechnol.">
        <title>Complete genome sequence of the actinobacterium Amycolatopsis japonica MG417-CF17(T) (=DSM 44213T) producing (S,S)-N,N'-ethylenediaminedisuccinic acid.</title>
        <authorList>
            <person name="Stegmann E."/>
            <person name="Albersmeier A."/>
            <person name="Spohn M."/>
            <person name="Gert H."/>
            <person name="Weber T."/>
            <person name="Wohlleben W."/>
            <person name="Kalinowski J."/>
            <person name="Ruckert C."/>
        </authorList>
    </citation>
    <scope>NUCLEOTIDE SEQUENCE [LARGE SCALE GENOMIC DNA]</scope>
    <source>
        <strain evidence="6">MG417-CF17 (DSM 44213)</strain>
    </source>
</reference>
<dbReference type="AlphaFoldDB" id="A0A075UXX5"/>
<keyword evidence="2" id="KW-1015">Disulfide bond</keyword>
<dbReference type="InterPro" id="IPR001254">
    <property type="entry name" value="Trypsin_dom"/>
</dbReference>
<dbReference type="KEGG" id="aja:AJAP_25000"/>
<organism evidence="5 6">
    <name type="scientific">Amycolatopsis japonica</name>
    <dbReference type="NCBI Taxonomy" id="208439"/>
    <lineage>
        <taxon>Bacteria</taxon>
        <taxon>Bacillati</taxon>
        <taxon>Actinomycetota</taxon>
        <taxon>Actinomycetes</taxon>
        <taxon>Pseudonocardiales</taxon>
        <taxon>Pseudonocardiaceae</taxon>
        <taxon>Amycolatopsis</taxon>
        <taxon>Amycolatopsis japonica group</taxon>
    </lineage>
</organism>
<protein>
    <submittedName>
        <fullName evidence="5">Conserved putative secreted protein</fullName>
    </submittedName>
</protein>
<evidence type="ECO:0000259" key="4">
    <source>
        <dbReference type="PROSITE" id="PS50240"/>
    </source>
</evidence>
<feature type="signal peptide" evidence="3">
    <location>
        <begin position="1"/>
        <end position="25"/>
    </location>
</feature>
<dbReference type="GO" id="GO:0004252">
    <property type="term" value="F:serine-type endopeptidase activity"/>
    <property type="evidence" value="ECO:0007669"/>
    <property type="project" value="InterPro"/>
</dbReference>
<comment type="similarity">
    <text evidence="1">Belongs to the peptidase S1 family.</text>
</comment>
<name>A0A075UXX5_9PSEU</name>
<dbReference type="InterPro" id="IPR001314">
    <property type="entry name" value="Peptidase_S1A"/>
</dbReference>
<dbReference type="GO" id="GO:0006508">
    <property type="term" value="P:proteolysis"/>
    <property type="evidence" value="ECO:0007669"/>
    <property type="project" value="InterPro"/>
</dbReference>
<keyword evidence="6" id="KW-1185">Reference proteome</keyword>
<feature type="domain" description="Peptidase S1" evidence="4">
    <location>
        <begin position="37"/>
        <end position="244"/>
    </location>
</feature>
<evidence type="ECO:0000256" key="2">
    <source>
        <dbReference type="ARBA" id="ARBA00023157"/>
    </source>
</evidence>
<dbReference type="Gene3D" id="2.40.10.10">
    <property type="entry name" value="Trypsin-like serine proteases"/>
    <property type="match status" value="1"/>
</dbReference>
<evidence type="ECO:0000256" key="3">
    <source>
        <dbReference type="SAM" id="SignalP"/>
    </source>
</evidence>
<dbReference type="RefSeq" id="WP_038515567.1">
    <property type="nucleotide sequence ID" value="NZ_CP008953.1"/>
</dbReference>
<gene>
    <name evidence="5" type="ORF">AJAP_25000</name>
</gene>
<evidence type="ECO:0000313" key="5">
    <source>
        <dbReference type="EMBL" id="AIG77848.1"/>
    </source>
</evidence>
<dbReference type="InterPro" id="IPR009003">
    <property type="entry name" value="Peptidase_S1_PA"/>
</dbReference>
<dbReference type="InterPro" id="IPR050430">
    <property type="entry name" value="Peptidase_S1"/>
</dbReference>
<dbReference type="PANTHER" id="PTHR24276:SF91">
    <property type="entry name" value="AT26814P-RELATED"/>
    <property type="match status" value="1"/>
</dbReference>
<dbReference type="PROSITE" id="PS50240">
    <property type="entry name" value="TRYPSIN_DOM"/>
    <property type="match status" value="1"/>
</dbReference>
<dbReference type="PRINTS" id="PR00722">
    <property type="entry name" value="CHYMOTRYPSIN"/>
</dbReference>
<dbReference type="Proteomes" id="UP000028492">
    <property type="component" value="Chromosome"/>
</dbReference>
<accession>A0A075UXX5</accession>
<feature type="chain" id="PRO_5001710179" evidence="3">
    <location>
        <begin position="26"/>
        <end position="245"/>
    </location>
</feature>
<dbReference type="Pfam" id="PF00089">
    <property type="entry name" value="Trypsin"/>
    <property type="match status" value="1"/>
</dbReference>
<sequence>MSRLRTLGAATLAAAALTMTAGAVASAGTPTGVQPNIVGGGTAPTVSWGAQVYVNTPGRQWDGFNCSGSVIAQRWVLTAKHCLDSDGTGMRVRVGSNQLQGGREIAVDRKVSSPAGSDISLLHLASDAGVTPITLASSNPSVGSTNQLYGWGRETPTGPPASALKVANVRVSGSSTDAYGGPAIQSVGINGSAWKGDSGGPQVSNGVQVGVASTVQNQSGSNIRGTNNYGSVASARSWIRSTTGV</sequence>
<dbReference type="eggNOG" id="COG5640">
    <property type="taxonomic scope" value="Bacteria"/>
</dbReference>
<dbReference type="STRING" id="208439.AJAP_25000"/>
<evidence type="ECO:0000256" key="1">
    <source>
        <dbReference type="ARBA" id="ARBA00007664"/>
    </source>
</evidence>
<evidence type="ECO:0000313" key="6">
    <source>
        <dbReference type="Proteomes" id="UP000028492"/>
    </source>
</evidence>
<dbReference type="HOGENOM" id="CLU_006842_7_5_11"/>
<dbReference type="SUPFAM" id="SSF50494">
    <property type="entry name" value="Trypsin-like serine proteases"/>
    <property type="match status" value="1"/>
</dbReference>
<keyword evidence="3" id="KW-0732">Signal</keyword>
<dbReference type="InterPro" id="IPR043504">
    <property type="entry name" value="Peptidase_S1_PA_chymotrypsin"/>
</dbReference>